<dbReference type="GO" id="GO:0016746">
    <property type="term" value="F:acyltransferase activity"/>
    <property type="evidence" value="ECO:0007669"/>
    <property type="project" value="UniProtKB-KW"/>
</dbReference>
<gene>
    <name evidence="4" type="ORF">Goshw_009882</name>
</gene>
<dbReference type="Proteomes" id="UP000593576">
    <property type="component" value="Unassembled WGS sequence"/>
</dbReference>
<dbReference type="Gene3D" id="3.30.559.10">
    <property type="entry name" value="Chloramphenicol acetyltransferase-like domain"/>
    <property type="match status" value="1"/>
</dbReference>
<evidence type="ECO:0000256" key="3">
    <source>
        <dbReference type="ARBA" id="ARBA00023315"/>
    </source>
</evidence>
<dbReference type="Pfam" id="PF02458">
    <property type="entry name" value="Transferase"/>
    <property type="match status" value="1"/>
</dbReference>
<name>A0A7J9LEW2_GOSSC</name>
<comment type="caution">
    <text evidence="4">The sequence shown here is derived from an EMBL/GenBank/DDBJ whole genome shotgun (WGS) entry which is preliminary data.</text>
</comment>
<protein>
    <submittedName>
        <fullName evidence="4">Uncharacterized protein</fullName>
    </submittedName>
</protein>
<reference evidence="4 5" key="1">
    <citation type="journal article" date="2019" name="Genome Biol. Evol.">
        <title>Insights into the evolution of the New World diploid cottons (Gossypium, subgenus Houzingenia) based on genome sequencing.</title>
        <authorList>
            <person name="Grover C.E."/>
            <person name="Arick M.A. 2nd"/>
            <person name="Thrash A."/>
            <person name="Conover J.L."/>
            <person name="Sanders W.S."/>
            <person name="Peterson D.G."/>
            <person name="Frelichowski J.E."/>
            <person name="Scheffler J.A."/>
            <person name="Scheffler B.E."/>
            <person name="Wendel J.F."/>
        </authorList>
    </citation>
    <scope>NUCLEOTIDE SEQUENCE [LARGE SCALE GENOMIC DNA]</scope>
    <source>
        <strain evidence="4">1</strain>
        <tissue evidence="4">Leaf</tissue>
    </source>
</reference>
<proteinExistence type="inferred from homology"/>
<dbReference type="PANTHER" id="PTHR31623">
    <property type="entry name" value="F21J9.9"/>
    <property type="match status" value="1"/>
</dbReference>
<keyword evidence="5" id="KW-1185">Reference proteome</keyword>
<dbReference type="PANTHER" id="PTHR31623:SF36">
    <property type="entry name" value="STEMMADENINE O-ACETYLTRANSFERASE-LIKE"/>
    <property type="match status" value="1"/>
</dbReference>
<keyword evidence="3" id="KW-0012">Acyltransferase</keyword>
<dbReference type="InterPro" id="IPR023213">
    <property type="entry name" value="CAT-like_dom_sf"/>
</dbReference>
<keyword evidence="2" id="KW-0808">Transferase</keyword>
<dbReference type="EMBL" id="JABFAF010000006">
    <property type="protein sequence ID" value="MBA0857270.1"/>
    <property type="molecule type" value="Genomic_DNA"/>
</dbReference>
<dbReference type="AlphaFoldDB" id="A0A7J9LEW2"/>
<accession>A0A7J9LEW2</accession>
<evidence type="ECO:0000313" key="5">
    <source>
        <dbReference type="Proteomes" id="UP000593576"/>
    </source>
</evidence>
<evidence type="ECO:0000256" key="1">
    <source>
        <dbReference type="ARBA" id="ARBA00009861"/>
    </source>
</evidence>
<dbReference type="OrthoDB" id="957591at2759"/>
<sequence length="80" mass="8551">MAQKVLELLNQLLPCQSFCSIPTSTSPHIAIQVNTFDCVGIAIALCGSHKGVNAITVSAFFKSWAAFNRGSNGELQTHIC</sequence>
<evidence type="ECO:0000313" key="4">
    <source>
        <dbReference type="EMBL" id="MBA0857270.1"/>
    </source>
</evidence>
<comment type="similarity">
    <text evidence="1">Belongs to the plant acyltransferase family.</text>
</comment>
<evidence type="ECO:0000256" key="2">
    <source>
        <dbReference type="ARBA" id="ARBA00022679"/>
    </source>
</evidence>
<organism evidence="4 5">
    <name type="scientific">Gossypium schwendimanii</name>
    <name type="common">Cotton</name>
    <dbReference type="NCBI Taxonomy" id="34291"/>
    <lineage>
        <taxon>Eukaryota</taxon>
        <taxon>Viridiplantae</taxon>
        <taxon>Streptophyta</taxon>
        <taxon>Embryophyta</taxon>
        <taxon>Tracheophyta</taxon>
        <taxon>Spermatophyta</taxon>
        <taxon>Magnoliopsida</taxon>
        <taxon>eudicotyledons</taxon>
        <taxon>Gunneridae</taxon>
        <taxon>Pentapetalae</taxon>
        <taxon>rosids</taxon>
        <taxon>malvids</taxon>
        <taxon>Malvales</taxon>
        <taxon>Malvaceae</taxon>
        <taxon>Malvoideae</taxon>
        <taxon>Gossypium</taxon>
    </lineage>
</organism>